<proteinExistence type="predicted"/>
<feature type="non-terminal residue" evidence="1">
    <location>
        <position position="382"/>
    </location>
</feature>
<name>A0ACB8U734_9APHY</name>
<organism evidence="1 2">
    <name type="scientific">Irpex rosettiformis</name>
    <dbReference type="NCBI Taxonomy" id="378272"/>
    <lineage>
        <taxon>Eukaryota</taxon>
        <taxon>Fungi</taxon>
        <taxon>Dikarya</taxon>
        <taxon>Basidiomycota</taxon>
        <taxon>Agaricomycotina</taxon>
        <taxon>Agaricomycetes</taxon>
        <taxon>Polyporales</taxon>
        <taxon>Irpicaceae</taxon>
        <taxon>Irpex</taxon>
    </lineage>
</organism>
<evidence type="ECO:0000313" key="2">
    <source>
        <dbReference type="Proteomes" id="UP001055072"/>
    </source>
</evidence>
<dbReference type="EMBL" id="MU274908">
    <property type="protein sequence ID" value="KAI0090123.1"/>
    <property type="molecule type" value="Genomic_DNA"/>
</dbReference>
<keyword evidence="2" id="KW-1185">Reference proteome</keyword>
<evidence type="ECO:0000313" key="1">
    <source>
        <dbReference type="EMBL" id="KAI0090123.1"/>
    </source>
</evidence>
<gene>
    <name evidence="1" type="ORF">BDY19DRAFT_992356</name>
</gene>
<sequence>MPPATSNNQLPTTPKHPRIEQLQSKSQSTPLRTNSSSKLLQPHTKKTIDPVVRDDMSDFTKNISIASWVEAVCGVKNDTINHWAEYFLNNGLFENIKGDLNTFCRAQDEPHRYEPFAAILKKTLAFSVEAKDELQGISGTLPVDDIVFIPHNDKVLRGSEEHGKRLASDRKPDILVARKRDKDLAELEKKRMHWSSAVMCMELKFVHGLSGQFKNELRKRGDHAGSEVAVETESGFGDNLDILEAIPTVQASYAAVVDLVASTEELDMSETASTGSKRSRGSETASSSRPPKKSKQSGSSSQPKESNIAASVLSMEEQIGGYALEMLSSTKGTRLHSIIVGLRDDLVSLWYFDASGVVRTCSPESKEKLSLVYDFERVAAIF</sequence>
<protein>
    <submittedName>
        <fullName evidence="1">Uncharacterized protein</fullName>
    </submittedName>
</protein>
<dbReference type="Proteomes" id="UP001055072">
    <property type="component" value="Unassembled WGS sequence"/>
</dbReference>
<reference evidence="1" key="1">
    <citation type="journal article" date="2021" name="Environ. Microbiol.">
        <title>Gene family expansions and transcriptome signatures uncover fungal adaptations to wood decay.</title>
        <authorList>
            <person name="Hage H."/>
            <person name="Miyauchi S."/>
            <person name="Viragh M."/>
            <person name="Drula E."/>
            <person name="Min B."/>
            <person name="Chaduli D."/>
            <person name="Navarro D."/>
            <person name="Favel A."/>
            <person name="Norest M."/>
            <person name="Lesage-Meessen L."/>
            <person name="Balint B."/>
            <person name="Merenyi Z."/>
            <person name="de Eugenio L."/>
            <person name="Morin E."/>
            <person name="Martinez A.T."/>
            <person name="Baldrian P."/>
            <person name="Stursova M."/>
            <person name="Martinez M.J."/>
            <person name="Novotny C."/>
            <person name="Magnuson J.K."/>
            <person name="Spatafora J.W."/>
            <person name="Maurice S."/>
            <person name="Pangilinan J."/>
            <person name="Andreopoulos W."/>
            <person name="LaButti K."/>
            <person name="Hundley H."/>
            <person name="Na H."/>
            <person name="Kuo A."/>
            <person name="Barry K."/>
            <person name="Lipzen A."/>
            <person name="Henrissat B."/>
            <person name="Riley R."/>
            <person name="Ahrendt S."/>
            <person name="Nagy L.G."/>
            <person name="Grigoriev I.V."/>
            <person name="Martin F."/>
            <person name="Rosso M.N."/>
        </authorList>
    </citation>
    <scope>NUCLEOTIDE SEQUENCE</scope>
    <source>
        <strain evidence="1">CBS 384.51</strain>
    </source>
</reference>
<accession>A0ACB8U734</accession>
<comment type="caution">
    <text evidence="1">The sequence shown here is derived from an EMBL/GenBank/DDBJ whole genome shotgun (WGS) entry which is preliminary data.</text>
</comment>